<dbReference type="InterPro" id="IPR039164">
    <property type="entry name" value="UBR1-like"/>
</dbReference>
<reference evidence="3 4" key="1">
    <citation type="journal article" date="2022" name="bioRxiv">
        <title>Genomics of Preaxostyla Flagellates Illuminates Evolutionary Transitions and the Path Towards Mitochondrial Loss.</title>
        <authorList>
            <person name="Novak L.V.F."/>
            <person name="Treitli S.C."/>
            <person name="Pyrih J."/>
            <person name="Halakuc P."/>
            <person name="Pipaliya S.V."/>
            <person name="Vacek V."/>
            <person name="Brzon O."/>
            <person name="Soukal P."/>
            <person name="Eme L."/>
            <person name="Dacks J.B."/>
            <person name="Karnkowska A."/>
            <person name="Elias M."/>
            <person name="Hampl V."/>
        </authorList>
    </citation>
    <scope>NUCLEOTIDE SEQUENCE [LARGE SCALE GENOMIC DNA]</scope>
    <source>
        <strain evidence="3">NAU3</strain>
        <tissue evidence="3">Gut</tissue>
    </source>
</reference>
<keyword evidence="1" id="KW-0833">Ubl conjugation pathway</keyword>
<dbReference type="Proteomes" id="UP001281761">
    <property type="component" value="Unassembled WGS sequence"/>
</dbReference>
<comment type="catalytic activity">
    <reaction evidence="1">
        <text>S-ubiquitinyl-[E2 ubiquitin-conjugating enzyme]-L-cysteine + [acceptor protein]-L-lysine = [E2 ubiquitin-conjugating enzyme]-L-cysteine + N(6)-ubiquitinyl-[acceptor protein]-L-lysine.</text>
        <dbReference type="EC" id="2.3.2.27"/>
    </reaction>
</comment>
<feature type="compositionally biased region" description="Acidic residues" evidence="2">
    <location>
        <begin position="1251"/>
        <end position="1265"/>
    </location>
</feature>
<dbReference type="PANTHER" id="PTHR21497:SF24">
    <property type="entry name" value="E3 UBIQUITIN-PROTEIN LIGASE UBR1"/>
    <property type="match status" value="1"/>
</dbReference>
<comment type="similarity">
    <text evidence="1">Belongs to the E3 ubiquitin-protein ligase UBR1-like family.</text>
</comment>
<evidence type="ECO:0000256" key="2">
    <source>
        <dbReference type="SAM" id="MobiDB-lite"/>
    </source>
</evidence>
<protein>
    <recommendedName>
        <fullName evidence="1">E3 ubiquitin-protein ligase</fullName>
        <ecNumber evidence="1">2.3.2.27</ecNumber>
    </recommendedName>
</protein>
<feature type="compositionally biased region" description="Polar residues" evidence="2">
    <location>
        <begin position="1295"/>
        <end position="1305"/>
    </location>
</feature>
<evidence type="ECO:0000313" key="3">
    <source>
        <dbReference type="EMBL" id="KAK2964403.1"/>
    </source>
</evidence>
<evidence type="ECO:0000313" key="4">
    <source>
        <dbReference type="Proteomes" id="UP001281761"/>
    </source>
</evidence>
<keyword evidence="1" id="KW-0808">Transferase</keyword>
<comment type="function">
    <text evidence="1">Ubiquitin ligase protein which is a component of the N-end rule pathway. Recognizes and binds to proteins bearing specific N-terminal residues that are destabilizing according to the N-end rule, leading to their ubiquitination and subsequent degradation.</text>
</comment>
<dbReference type="EMBL" id="JARBJD010000002">
    <property type="protein sequence ID" value="KAK2964403.1"/>
    <property type="molecule type" value="Genomic_DNA"/>
</dbReference>
<evidence type="ECO:0000256" key="1">
    <source>
        <dbReference type="RuleBase" id="RU366018"/>
    </source>
</evidence>
<feature type="compositionally biased region" description="Pro residues" evidence="2">
    <location>
        <begin position="586"/>
        <end position="616"/>
    </location>
</feature>
<proteinExistence type="inferred from homology"/>
<keyword evidence="1" id="KW-0863">Zinc-finger</keyword>
<comment type="caution">
    <text evidence="3">The sequence shown here is derived from an EMBL/GenBank/DDBJ whole genome shotgun (WGS) entry which is preliminary data.</text>
</comment>
<gene>
    <name evidence="3" type="ORF">BLNAU_319</name>
</gene>
<name>A0ABQ9YKW0_9EUKA</name>
<dbReference type="EC" id="2.3.2.27" evidence="1"/>
<feature type="compositionally biased region" description="Basic and acidic residues" evidence="2">
    <location>
        <begin position="619"/>
        <end position="631"/>
    </location>
</feature>
<feature type="region of interest" description="Disordered" evidence="2">
    <location>
        <begin position="542"/>
        <end position="639"/>
    </location>
</feature>
<accession>A0ABQ9YKW0</accession>
<feature type="compositionally biased region" description="Polar residues" evidence="2">
    <location>
        <begin position="1271"/>
        <end position="1280"/>
    </location>
</feature>
<feature type="region of interest" description="Disordered" evidence="2">
    <location>
        <begin position="493"/>
        <end position="521"/>
    </location>
</feature>
<keyword evidence="4" id="KW-1185">Reference proteome</keyword>
<feature type="region of interest" description="Disordered" evidence="2">
    <location>
        <begin position="1437"/>
        <end position="1458"/>
    </location>
</feature>
<keyword evidence="1" id="KW-0479">Metal-binding</keyword>
<comment type="pathway">
    <text evidence="1">Protein modification; protein ubiquitination.</text>
</comment>
<sequence>MMDRYISQILAKLVTTSTIPYFEEALFSPPVVTLFSDPPVRKQRFFNPKCLTQNQFWRTTLVQLTSVSEQSLFDTLFEQPLLTTILLFNRLFSTDSIFDLLNKTVLRSSPILTQSILHSLPSLATEVPPLLSTLLSILPSILTTPSEQSAVVMCHPSSSFQDLVQRAFSADLSPTTDQHYFSEHPIETLPILFSSLQTLLSPTLSPSLLSLAKTLQPSLLSTRNVISQNVLSLSLRYRQKLSENFQALVPSSLSETQLPLDIDVIDSDIFERSYESFSRLLQTLSRIIDRLNCEPHQLNANTSTFSQNLIQNTIALLLPFIFSDSILPSLAMISQPTSVHSPLTSELSSSLTTIMNSLSSYISSHQDTQPDLFAFFTTTILEKIHLSIHIDSPFATLIPLHQSHPEFLTTLLHHHIPTAIHKLINFSENLDDDLQMKQGELYTRTIKTILFTTPRSSKPRLLQSEDHRIGEGWIEPSTGLAVVQLVRANPESSNYITSPQASDDVSLLRSEPTPPLFDSNSTFNPVSLQNHRNKLLPISTPVIHIPHIPPPNRTQKRANPPSFRSQSPTRSGPPLSGPTAPGTFIPGPPLTVPQAPGPLAPGPSPPSPPAAAPPLADPKSPKNETSKESDRQISPFTEGEELREIAHSLLLTEMSFQDPVPLSLPLHRLLASTLRMMSAPDISLPKPITKLFSAHLNELQYHPLRVFNVLFLNKTSLHYQSDAARHLVDNVSANRQLFKDLFVLLQHCVVASDWNSFIQFSLCLFGLNSFFVFPSTKHDNSLLTSSSSLLSQHSQGQPFIPPTLFTSSDGAVVYAGEYLKLLVSIASFRENQTEDTIFDCSKPFSSRQKFHDDISSTLINTLQTEDIQRRKESVTKKDHSLSTVLYSDRILKNSTVQLAESSPSRDTLSISALHASLSLPDPTHVVGLPSLSTFSHPFFGVLENIAANSTTLRLIWASLHFSLHYASFTVPPFDGVSFIPYDDEEVPHQITFSEVTEHVLLPALRLLDITLNNNEWFLPLDGQSPHQPLLRKSSQKSTQTSPFDESSTFLDALFTKIDCCCVPSVPLHFTIPERSKTNSNSIVSFIHTLYTTRVTPSPFVDVLLSRILSRLAFVLPFFSQINIKTTFIPNTEDYVDVVTTTSNTIDRLEQLGITFSSERGSMRLLQTVIQPDSMFCVECCNEIVDSDFGLIANVDYSPTLQAINTSAILHTRHHQIAPNAQCNFWDCFEKPESDLNQQEHDHECDVKQEIEPIDNEDNLGDDEPDLERSPSENSNGSVVNTEILPESRPSHEDGNSQTMDTQSPTHVVATQEERSSHHSQAADAPDLQIPQANEHHDSIADAVWESEHEMMIPDDDANDHMSEASYSSFGGLSDEEESIVGVETCIHIPNDEIVLFGKSADEVSEEFRHSQAILKKNEKKDRSKHYLNSTFPFNLHPLSESRNSRPATPQSSRSTESFTFEEIGPIEPSFQFSSLPLLTSPEGALRTNPNVLTDPALKDNTQTELWGSVHTSSDFLIDTPTRPSVDVSRPANIVDHTSHLASNKVPLKRSYYLETCGHTIHATCLDRLVKKQRDIHQKPSLLARWNVPLRMDTPEFRCPVCLAVSNTIVPLTADDPTSDDDVSNATIASSSVLKTALYNHGHNLSYMHPTLQPAQSAFMPIPNVQLTEAKAVVECRTRVITKHELSHLDFETIVAALSQNPNTSTPLCTYFDTLAPSHQSDCPCDDMHGRTSWVLEYHPIERPYIFTSPHLQSLVGTVASIDWTLRPFALPNHANGELTTKPFRVVPEQQRLLAALFKELRREITENSDNMTITSAVLAELCSMKTHALLGMDKSHNLQRDYLGSDPFSLLVALLSISPSNPTSSQFCDFVDMITSCHPHDADPLNGIWFNPTNTQHVLMTFYRRSLILFMSLFSDTENQKLCHLERIFSTLHPTQRGTSAYVSPTLSFFSPFSNVLQASSLGSSFSSPYFSSRPSSLLVPHLLSFPETQSSLSSFAAHAVCSSSHDKPHRSPFMAICPLCGQLLCVAAKCCFGPLKFWFSESDMAHQSNISEELRHSCTCIPLVVPLNKPRAIDIHSPFIRIISDLYLQQEEQNSEVLSLQLYSDLYEIISKRKWLDTLH</sequence>
<organism evidence="3 4">
    <name type="scientific">Blattamonas nauphoetae</name>
    <dbReference type="NCBI Taxonomy" id="2049346"/>
    <lineage>
        <taxon>Eukaryota</taxon>
        <taxon>Metamonada</taxon>
        <taxon>Preaxostyla</taxon>
        <taxon>Oxymonadida</taxon>
        <taxon>Blattamonas</taxon>
    </lineage>
</organism>
<dbReference type="PANTHER" id="PTHR21497">
    <property type="entry name" value="UBIQUITIN LIGASE E3 ALPHA-RELATED"/>
    <property type="match status" value="1"/>
</dbReference>
<feature type="region of interest" description="Disordered" evidence="2">
    <location>
        <begin position="1236"/>
        <end position="1322"/>
    </location>
</feature>
<feature type="compositionally biased region" description="Polar residues" evidence="2">
    <location>
        <begin position="1440"/>
        <end position="1450"/>
    </location>
</feature>
<feature type="compositionally biased region" description="Polar residues" evidence="2">
    <location>
        <begin position="493"/>
        <end position="503"/>
    </location>
</feature>
<keyword evidence="1" id="KW-0862">Zinc</keyword>
<feature type="compositionally biased region" description="Basic and acidic residues" evidence="2">
    <location>
        <begin position="1236"/>
        <end position="1250"/>
    </location>
</feature>